<comment type="caution">
    <text evidence="1">The sequence shown here is derived from an EMBL/GenBank/DDBJ whole genome shotgun (WGS) entry which is preliminary data.</text>
</comment>
<evidence type="ECO:0000313" key="1">
    <source>
        <dbReference type="EMBL" id="GAI34450.1"/>
    </source>
</evidence>
<dbReference type="Gene3D" id="2.60.120.1390">
    <property type="match status" value="1"/>
</dbReference>
<name>X1P623_9ZZZZ</name>
<feature type="non-terminal residue" evidence="1">
    <location>
        <position position="1"/>
    </location>
</feature>
<organism evidence="1">
    <name type="scientific">marine sediment metagenome</name>
    <dbReference type="NCBI Taxonomy" id="412755"/>
    <lineage>
        <taxon>unclassified sequences</taxon>
        <taxon>metagenomes</taxon>
        <taxon>ecological metagenomes</taxon>
    </lineage>
</organism>
<proteinExistence type="predicted"/>
<sequence length="254" mass="28252">VLRQTVCHQRSSYDRSGGGDDGYSGTYSAIRSEGAGSVIFDENGPGCIYRIWSSSPDGRIKVYFDGETRPTIDMPWRDMFAGERAPFTAPFVANLLGGYVSYVPMRFAESCKIVIHGAPVRFYQITYHTGALDDLGLTVPPESESWEEPEWYEPDDYYPMDDEGAPFSPEAEPWEQEPARIVLPTDSPRTFSPDMTHWEETEWERAAEVWRGGGLAMSVPAAEAITRESSVAPGETVCLADIADEGMIRALELE</sequence>
<feature type="non-terminal residue" evidence="1">
    <location>
        <position position="254"/>
    </location>
</feature>
<evidence type="ECO:0008006" key="2">
    <source>
        <dbReference type="Google" id="ProtNLM"/>
    </source>
</evidence>
<protein>
    <recommendedName>
        <fullName evidence="2">DUF2961 domain-containing protein</fullName>
    </recommendedName>
</protein>
<dbReference type="InterPro" id="IPR021345">
    <property type="entry name" value="DUF2961"/>
</dbReference>
<reference evidence="1" key="1">
    <citation type="journal article" date="2014" name="Front. Microbiol.">
        <title>High frequency of phylogenetically diverse reductive dehalogenase-homologous genes in deep subseafloor sedimentary metagenomes.</title>
        <authorList>
            <person name="Kawai M."/>
            <person name="Futagami T."/>
            <person name="Toyoda A."/>
            <person name="Takaki Y."/>
            <person name="Nishi S."/>
            <person name="Hori S."/>
            <person name="Arai W."/>
            <person name="Tsubouchi T."/>
            <person name="Morono Y."/>
            <person name="Uchiyama I."/>
            <person name="Ito T."/>
            <person name="Fujiyama A."/>
            <person name="Inagaki F."/>
            <person name="Takami H."/>
        </authorList>
    </citation>
    <scope>NUCLEOTIDE SEQUENCE</scope>
    <source>
        <strain evidence="1">Expedition CK06-06</strain>
    </source>
</reference>
<accession>X1P623</accession>
<gene>
    <name evidence="1" type="ORF">S06H3_49337</name>
</gene>
<dbReference type="AlphaFoldDB" id="X1P623"/>
<dbReference type="EMBL" id="BARV01031144">
    <property type="protein sequence ID" value="GAI34450.1"/>
    <property type="molecule type" value="Genomic_DNA"/>
</dbReference>
<dbReference type="Pfam" id="PF11175">
    <property type="entry name" value="DUF2961"/>
    <property type="match status" value="1"/>
</dbReference>